<keyword evidence="14" id="KW-1185">Reference proteome</keyword>
<evidence type="ECO:0000256" key="7">
    <source>
        <dbReference type="ARBA" id="ARBA00022691"/>
    </source>
</evidence>
<dbReference type="OrthoDB" id="263283at2759"/>
<dbReference type="EC" id="2.1.1.282" evidence="3"/>
<dbReference type="Proteomes" id="UP000001307">
    <property type="component" value="Unassembled WGS sequence"/>
</dbReference>
<dbReference type="UniPathway" id="UPA00375"/>
<dbReference type="EMBL" id="FN653019">
    <property type="protein sequence ID" value="CBY22620.1"/>
    <property type="molecule type" value="Genomic_DNA"/>
</dbReference>
<sequence length="176" mass="19584">MIPLVEYLNSKNETFTTSCCSGRVSIVIQSGFTDTVKEGCPWVFMSHTLIADVDNVINTVSKAINENEENQIIIIKFEGAIAHFIVRTLALGKKLLDAVRFVGFRDSGLAIGANGKFTVQIRGSNSLEVPISRGKDKLVTDEYVGFLLNACNEKMEKNFKMIDRLYKAIEDVLETK</sequence>
<evidence type="ECO:0000259" key="12">
    <source>
        <dbReference type="Pfam" id="PF02676"/>
    </source>
</evidence>
<dbReference type="GO" id="GO:0032259">
    <property type="term" value="P:methylation"/>
    <property type="evidence" value="ECO:0007669"/>
    <property type="project" value="UniProtKB-KW"/>
</dbReference>
<keyword evidence="8" id="KW-0819">tRNA processing</keyword>
<evidence type="ECO:0000256" key="11">
    <source>
        <dbReference type="ARBA" id="ARBA00049202"/>
    </source>
</evidence>
<evidence type="ECO:0000313" key="13">
    <source>
        <dbReference type="EMBL" id="CBY22620.1"/>
    </source>
</evidence>
<comment type="similarity">
    <text evidence="2">Belongs to the TYW3 family.</text>
</comment>
<dbReference type="AlphaFoldDB" id="E4WZM4"/>
<keyword evidence="7" id="KW-0949">S-adenosyl-L-methionine</keyword>
<proteinExistence type="inferred from homology"/>
<dbReference type="GO" id="GO:0008033">
    <property type="term" value="P:tRNA processing"/>
    <property type="evidence" value="ECO:0007669"/>
    <property type="project" value="UniProtKB-KW"/>
</dbReference>
<accession>E4WZM4</accession>
<dbReference type="InParanoid" id="E4WZM4"/>
<evidence type="ECO:0000256" key="10">
    <source>
        <dbReference type="ARBA" id="ARBA00030554"/>
    </source>
</evidence>
<reference evidence="13" key="1">
    <citation type="journal article" date="2010" name="Science">
        <title>Plasticity of animal genome architecture unmasked by rapid evolution of a pelagic tunicate.</title>
        <authorList>
            <person name="Denoeud F."/>
            <person name="Henriet S."/>
            <person name="Mungpakdee S."/>
            <person name="Aury J.M."/>
            <person name="Da Silva C."/>
            <person name="Brinkmann H."/>
            <person name="Mikhaleva J."/>
            <person name="Olsen L.C."/>
            <person name="Jubin C."/>
            <person name="Canestro C."/>
            <person name="Bouquet J.M."/>
            <person name="Danks G."/>
            <person name="Poulain J."/>
            <person name="Campsteijn C."/>
            <person name="Adamski M."/>
            <person name="Cross I."/>
            <person name="Yadetie F."/>
            <person name="Muffato M."/>
            <person name="Louis A."/>
            <person name="Butcher S."/>
            <person name="Tsagkogeorga G."/>
            <person name="Konrad A."/>
            <person name="Singh S."/>
            <person name="Jensen M.F."/>
            <person name="Cong E.H."/>
            <person name="Eikeseth-Otteraa H."/>
            <person name="Noel B."/>
            <person name="Anthouard V."/>
            <person name="Porcel B.M."/>
            <person name="Kachouri-Lafond R."/>
            <person name="Nishino A."/>
            <person name="Ugolini M."/>
            <person name="Chourrout P."/>
            <person name="Nishida H."/>
            <person name="Aasland R."/>
            <person name="Huzurbazar S."/>
            <person name="Westhof E."/>
            <person name="Delsuc F."/>
            <person name="Lehrach H."/>
            <person name="Reinhardt R."/>
            <person name="Weissenbach J."/>
            <person name="Roy S.W."/>
            <person name="Artiguenave F."/>
            <person name="Postlethwait J.H."/>
            <person name="Manak J.R."/>
            <person name="Thompson E.M."/>
            <person name="Jaillon O."/>
            <person name="Du Pasquier L."/>
            <person name="Boudinot P."/>
            <person name="Liberles D.A."/>
            <person name="Volff J.N."/>
            <person name="Philippe H."/>
            <person name="Lenhard B."/>
            <person name="Roest Crollius H."/>
            <person name="Wincker P."/>
            <person name="Chourrout D."/>
        </authorList>
    </citation>
    <scope>NUCLEOTIDE SEQUENCE [LARGE SCALE GENOMIC DNA]</scope>
</reference>
<comment type="function">
    <text evidence="9">Probable S-adenosyl-L-methionine-dependent methyltransferase that acts as a component of the wybutosine biosynthesis pathway. Wybutosine is a hyper modified guanosine with a tricyclic base found at the 3'-position adjacent to the anticodon of eukaryotic phenylalanine tRNA.</text>
</comment>
<evidence type="ECO:0000256" key="1">
    <source>
        <dbReference type="ARBA" id="ARBA00004797"/>
    </source>
</evidence>
<evidence type="ECO:0000256" key="8">
    <source>
        <dbReference type="ARBA" id="ARBA00022694"/>
    </source>
</evidence>
<evidence type="ECO:0000256" key="2">
    <source>
        <dbReference type="ARBA" id="ARBA00008569"/>
    </source>
</evidence>
<evidence type="ECO:0000256" key="6">
    <source>
        <dbReference type="ARBA" id="ARBA00022679"/>
    </source>
</evidence>
<dbReference type="Gene3D" id="3.30.1960.10">
    <property type="entry name" value="tRNA wybutosine-synthesizing-like"/>
    <property type="match status" value="1"/>
</dbReference>
<protein>
    <recommendedName>
        <fullName evidence="4">tRNA wybutosine-synthesizing protein 3 homolog</fullName>
        <ecNumber evidence="3">2.1.1.282</ecNumber>
    </recommendedName>
    <alternativeName>
        <fullName evidence="10">tRNA(Phe) 7-((3-amino-3-carboxypropyl)-4-demethylwyosine(37)-N(4))-methyltransferase</fullName>
    </alternativeName>
</protein>
<evidence type="ECO:0000313" key="14">
    <source>
        <dbReference type="Proteomes" id="UP000001307"/>
    </source>
</evidence>
<evidence type="ECO:0000256" key="3">
    <source>
        <dbReference type="ARBA" id="ARBA00012750"/>
    </source>
</evidence>
<dbReference type="PANTHER" id="PTHR48418">
    <property type="entry name" value="TRNA WYBUTOSINE-SYNTHESIZING PROTEIN 3"/>
    <property type="match status" value="1"/>
</dbReference>
<keyword evidence="6" id="KW-0808">Transferase</keyword>
<dbReference type="InterPro" id="IPR003827">
    <property type="entry name" value="tRNA_yW-synthesising"/>
</dbReference>
<evidence type="ECO:0000256" key="4">
    <source>
        <dbReference type="ARBA" id="ARBA00016536"/>
    </source>
</evidence>
<dbReference type="SUPFAM" id="SSF111278">
    <property type="entry name" value="SSo0622-like"/>
    <property type="match status" value="1"/>
</dbReference>
<gene>
    <name evidence="13" type="ORF">GSOID_T00013388001</name>
</gene>
<evidence type="ECO:0000256" key="9">
    <source>
        <dbReference type="ARBA" id="ARBA00025378"/>
    </source>
</evidence>
<comment type="catalytic activity">
    <reaction evidence="11">
        <text>4-demethyl-7-[(3S)-3-amino-3-carboxypropyl]wyosine(37) in tRNA(Phe) + S-adenosyl-L-methionine = 7-[(3S)-3-amino-3-carboxypropyl]wyosine(37) in tRNA(Phe) + S-adenosyl-L-homocysteine + H(+)</text>
        <dbReference type="Rhea" id="RHEA:36635"/>
        <dbReference type="Rhea" id="RHEA-COMP:10378"/>
        <dbReference type="Rhea" id="RHEA-COMP:10379"/>
        <dbReference type="ChEBI" id="CHEBI:15378"/>
        <dbReference type="ChEBI" id="CHEBI:57856"/>
        <dbReference type="ChEBI" id="CHEBI:59789"/>
        <dbReference type="ChEBI" id="CHEBI:73543"/>
        <dbReference type="ChEBI" id="CHEBI:73550"/>
        <dbReference type="EC" id="2.1.1.282"/>
    </reaction>
</comment>
<feature type="domain" description="tRNA wybutosine-synthesizing protein" evidence="12">
    <location>
        <begin position="2"/>
        <end position="170"/>
    </location>
</feature>
<comment type="pathway">
    <text evidence="1">tRNA modification; wybutosine-tRNA(Phe) biosynthesis.</text>
</comment>
<dbReference type="Pfam" id="PF02676">
    <property type="entry name" value="TYW3"/>
    <property type="match status" value="1"/>
</dbReference>
<dbReference type="GO" id="GO:0008168">
    <property type="term" value="F:methyltransferase activity"/>
    <property type="evidence" value="ECO:0007669"/>
    <property type="project" value="UniProtKB-KW"/>
</dbReference>
<evidence type="ECO:0000256" key="5">
    <source>
        <dbReference type="ARBA" id="ARBA00022603"/>
    </source>
</evidence>
<dbReference type="PANTHER" id="PTHR48418:SF1">
    <property type="entry name" value="TRNA WYBUTOSINE-SYNTHESIZING PROTEIN 3"/>
    <property type="match status" value="1"/>
</dbReference>
<keyword evidence="5" id="KW-0489">Methyltransferase</keyword>
<dbReference type="InterPro" id="IPR036602">
    <property type="entry name" value="tRNA_yW-synthesising-like_sf"/>
</dbReference>
<name>E4WZM4_OIKDI</name>
<organism evidence="13">
    <name type="scientific">Oikopleura dioica</name>
    <name type="common">Tunicate</name>
    <dbReference type="NCBI Taxonomy" id="34765"/>
    <lineage>
        <taxon>Eukaryota</taxon>
        <taxon>Metazoa</taxon>
        <taxon>Chordata</taxon>
        <taxon>Tunicata</taxon>
        <taxon>Appendicularia</taxon>
        <taxon>Copelata</taxon>
        <taxon>Oikopleuridae</taxon>
        <taxon>Oikopleura</taxon>
    </lineage>
</organism>